<dbReference type="InterPro" id="IPR000890">
    <property type="entry name" value="Aliphatic_acid_kin_short-chain"/>
</dbReference>
<dbReference type="PRINTS" id="PR00471">
    <property type="entry name" value="ACETATEKNASE"/>
</dbReference>
<keyword evidence="2 6" id="KW-0808">Transferase</keyword>
<organism evidence="8 9">
    <name type="scientific">Desulfovibrio litoralis DSM 11393</name>
    <dbReference type="NCBI Taxonomy" id="1121455"/>
    <lineage>
        <taxon>Bacteria</taxon>
        <taxon>Pseudomonadati</taxon>
        <taxon>Thermodesulfobacteriota</taxon>
        <taxon>Desulfovibrionia</taxon>
        <taxon>Desulfovibrionales</taxon>
        <taxon>Desulfovibrionaceae</taxon>
        <taxon>Desulfovibrio</taxon>
    </lineage>
</organism>
<accession>A0A1M7SL29</accession>
<gene>
    <name evidence="6" type="primary">ackA</name>
    <name evidence="8" type="ORF">SAMN02745728_00969</name>
</gene>
<reference evidence="8 9" key="1">
    <citation type="submission" date="2016-12" db="EMBL/GenBank/DDBJ databases">
        <authorList>
            <person name="Song W.-J."/>
            <person name="Kurnit D.M."/>
        </authorList>
    </citation>
    <scope>NUCLEOTIDE SEQUENCE [LARGE SCALE GENOMIC DNA]</scope>
    <source>
        <strain evidence="8 9">DSM 11393</strain>
    </source>
</reference>
<dbReference type="Gene3D" id="3.30.420.40">
    <property type="match status" value="2"/>
</dbReference>
<feature type="binding site" evidence="6">
    <location>
        <position position="8"/>
    </location>
    <ligand>
        <name>Mg(2+)</name>
        <dbReference type="ChEBI" id="CHEBI:18420"/>
    </ligand>
</feature>
<evidence type="ECO:0000256" key="1">
    <source>
        <dbReference type="ARBA" id="ARBA00008748"/>
    </source>
</evidence>
<dbReference type="Pfam" id="PF00871">
    <property type="entry name" value="Acetate_kinase"/>
    <property type="match status" value="1"/>
</dbReference>
<comment type="function">
    <text evidence="6">Catalyzes the formation of acetyl phosphate from acetate and ATP. Can also catalyze the reverse reaction.</text>
</comment>
<dbReference type="GO" id="GO:0008776">
    <property type="term" value="F:acetate kinase activity"/>
    <property type="evidence" value="ECO:0007669"/>
    <property type="project" value="UniProtKB-UniRule"/>
</dbReference>
<evidence type="ECO:0000256" key="5">
    <source>
        <dbReference type="ARBA" id="ARBA00022840"/>
    </source>
</evidence>
<evidence type="ECO:0000256" key="7">
    <source>
        <dbReference type="RuleBase" id="RU003835"/>
    </source>
</evidence>
<dbReference type="UniPathway" id="UPA00340">
    <property type="reaction ID" value="UER00458"/>
</dbReference>
<evidence type="ECO:0000313" key="9">
    <source>
        <dbReference type="Proteomes" id="UP000186469"/>
    </source>
</evidence>
<evidence type="ECO:0000256" key="4">
    <source>
        <dbReference type="ARBA" id="ARBA00022777"/>
    </source>
</evidence>
<proteinExistence type="inferred from homology"/>
<dbReference type="EC" id="2.7.2.1" evidence="6"/>
<dbReference type="HAMAP" id="MF_00020">
    <property type="entry name" value="Acetate_kinase"/>
    <property type="match status" value="1"/>
</dbReference>
<evidence type="ECO:0000313" key="8">
    <source>
        <dbReference type="EMBL" id="SHN59118.1"/>
    </source>
</evidence>
<feature type="binding site" evidence="6">
    <location>
        <position position="389"/>
    </location>
    <ligand>
        <name>Mg(2+)</name>
        <dbReference type="ChEBI" id="CHEBI:18420"/>
    </ligand>
</feature>
<dbReference type="SUPFAM" id="SSF53067">
    <property type="entry name" value="Actin-like ATPase domain"/>
    <property type="match status" value="2"/>
</dbReference>
<comment type="subunit">
    <text evidence="6">Homodimer.</text>
</comment>
<dbReference type="GO" id="GO:0006085">
    <property type="term" value="P:acetyl-CoA biosynthetic process"/>
    <property type="evidence" value="ECO:0007669"/>
    <property type="project" value="UniProtKB-UniRule"/>
</dbReference>
<dbReference type="PROSITE" id="PS01075">
    <property type="entry name" value="ACETATE_KINASE_1"/>
    <property type="match status" value="1"/>
</dbReference>
<evidence type="ECO:0000256" key="3">
    <source>
        <dbReference type="ARBA" id="ARBA00022741"/>
    </source>
</evidence>
<keyword evidence="6" id="KW-0460">Magnesium</keyword>
<feature type="binding site" evidence="6">
    <location>
        <begin position="213"/>
        <end position="217"/>
    </location>
    <ligand>
        <name>ATP</name>
        <dbReference type="ChEBI" id="CHEBI:30616"/>
    </ligand>
</feature>
<dbReference type="CDD" id="cd24010">
    <property type="entry name" value="ASKHA_NBD_AcK_PK"/>
    <property type="match status" value="1"/>
</dbReference>
<dbReference type="InterPro" id="IPR004372">
    <property type="entry name" value="Ac/propionate_kinase"/>
</dbReference>
<dbReference type="Proteomes" id="UP000186469">
    <property type="component" value="Unassembled WGS sequence"/>
</dbReference>
<feature type="binding site" evidence="6">
    <location>
        <begin position="287"/>
        <end position="289"/>
    </location>
    <ligand>
        <name>ATP</name>
        <dbReference type="ChEBI" id="CHEBI:30616"/>
    </ligand>
</feature>
<feature type="site" description="Transition state stabilizer" evidence="6">
    <location>
        <position position="246"/>
    </location>
</feature>
<comment type="subcellular location">
    <subcellularLocation>
        <location evidence="6">Cytoplasm</location>
    </subcellularLocation>
</comment>
<comment type="similarity">
    <text evidence="1 6 7">Belongs to the acetokinase family.</text>
</comment>
<dbReference type="GO" id="GO:0005737">
    <property type="term" value="C:cytoplasm"/>
    <property type="evidence" value="ECO:0007669"/>
    <property type="project" value="UniProtKB-SubCell"/>
</dbReference>
<dbReference type="InterPro" id="IPR043129">
    <property type="entry name" value="ATPase_NBD"/>
</dbReference>
<dbReference type="PANTHER" id="PTHR21060">
    <property type="entry name" value="ACETATE KINASE"/>
    <property type="match status" value="1"/>
</dbReference>
<keyword evidence="6" id="KW-0963">Cytoplasm</keyword>
<dbReference type="GO" id="GO:0005524">
    <property type="term" value="F:ATP binding"/>
    <property type="evidence" value="ECO:0007669"/>
    <property type="project" value="UniProtKB-KW"/>
</dbReference>
<keyword evidence="4 6" id="KW-0418">Kinase</keyword>
<keyword evidence="6" id="KW-0479">Metal-binding</keyword>
<dbReference type="NCBIfam" id="TIGR00016">
    <property type="entry name" value="ackA"/>
    <property type="match status" value="1"/>
</dbReference>
<name>A0A1M7SL29_9BACT</name>
<dbReference type="PROSITE" id="PS01076">
    <property type="entry name" value="ACETATE_KINASE_2"/>
    <property type="match status" value="1"/>
</dbReference>
<feature type="binding site" evidence="6">
    <location>
        <position position="96"/>
    </location>
    <ligand>
        <name>substrate</name>
    </ligand>
</feature>
<keyword evidence="5 6" id="KW-0067">ATP-binding</keyword>
<dbReference type="GO" id="GO:0000287">
    <property type="term" value="F:magnesium ion binding"/>
    <property type="evidence" value="ECO:0007669"/>
    <property type="project" value="UniProtKB-UniRule"/>
</dbReference>
<feature type="site" description="Transition state stabilizer" evidence="6">
    <location>
        <position position="185"/>
    </location>
</feature>
<dbReference type="EMBL" id="FRDI01000004">
    <property type="protein sequence ID" value="SHN59118.1"/>
    <property type="molecule type" value="Genomic_DNA"/>
</dbReference>
<dbReference type="GO" id="GO:0006083">
    <property type="term" value="P:acetate metabolic process"/>
    <property type="evidence" value="ECO:0007669"/>
    <property type="project" value="TreeGrafter"/>
</dbReference>
<comment type="pathway">
    <text evidence="6">Metabolic intermediate biosynthesis; acetyl-CoA biosynthesis; acetyl-CoA from acetate: step 1/2.</text>
</comment>
<evidence type="ECO:0000256" key="2">
    <source>
        <dbReference type="ARBA" id="ARBA00022679"/>
    </source>
</evidence>
<dbReference type="AlphaFoldDB" id="A0A1M7SL29"/>
<keyword evidence="3 6" id="KW-0547">Nucleotide-binding</keyword>
<keyword evidence="9" id="KW-1185">Reference proteome</keyword>
<feature type="binding site" evidence="6">
    <location>
        <begin position="335"/>
        <end position="339"/>
    </location>
    <ligand>
        <name>ATP</name>
        <dbReference type="ChEBI" id="CHEBI:30616"/>
    </ligand>
</feature>
<feature type="active site" description="Proton donor/acceptor" evidence="6">
    <location>
        <position position="153"/>
    </location>
</feature>
<feature type="binding site" evidence="6">
    <location>
        <position position="15"/>
    </location>
    <ligand>
        <name>ATP</name>
        <dbReference type="ChEBI" id="CHEBI:30616"/>
    </ligand>
</feature>
<comment type="catalytic activity">
    <reaction evidence="6">
        <text>acetate + ATP = acetyl phosphate + ADP</text>
        <dbReference type="Rhea" id="RHEA:11352"/>
        <dbReference type="ChEBI" id="CHEBI:22191"/>
        <dbReference type="ChEBI" id="CHEBI:30089"/>
        <dbReference type="ChEBI" id="CHEBI:30616"/>
        <dbReference type="ChEBI" id="CHEBI:456216"/>
        <dbReference type="EC" id="2.7.2.1"/>
    </reaction>
</comment>
<dbReference type="PIRSF" id="PIRSF000722">
    <property type="entry name" value="Acetate_prop_kin"/>
    <property type="match status" value="1"/>
</dbReference>
<dbReference type="InterPro" id="IPR023865">
    <property type="entry name" value="Aliphatic_acid_kinase_CS"/>
</dbReference>
<protein>
    <recommendedName>
        <fullName evidence="6">Acetate kinase</fullName>
        <ecNumber evidence="6">2.7.2.1</ecNumber>
    </recommendedName>
    <alternativeName>
        <fullName evidence="6">Acetokinase</fullName>
    </alternativeName>
</protein>
<comment type="cofactor">
    <cofactor evidence="6">
        <name>Mg(2+)</name>
        <dbReference type="ChEBI" id="CHEBI:18420"/>
    </cofactor>
    <cofactor evidence="6">
        <name>Mn(2+)</name>
        <dbReference type="ChEBI" id="CHEBI:29035"/>
    </cofactor>
    <text evidence="6">Mg(2+). Can also accept Mn(2+).</text>
</comment>
<sequence>MIKILVINCGSSSFKYQLIDMATKRPLCSGLVERIGETTGKLIHKKFPDTAEEKKFSFELPFKDHYAGLTTVMDKLLTGETAIIKDLKEIAAVGHRVVHGGEALKKACLVTDEVKKIIKDLFTLSPLHNPANLMGIEVAEKLLPHAPSVAVFDTEFHSTMPPEAFMYALPYEFYEQHRVRRYGFHGTSHQYVSRKTAEFCGKAKDQFTMISCHLGNGCSIAAVKNGKCIDTSMGMTPLAGLMMGTRCGDIDPAIHAYLAKTTGMDIKAIDDTMNKKSGLKGICAMSDMRDIHSAIEKGDQKAKLALDMFCHSIRHYIGAYYLELGQIDALVFTAGIGENDEIVRANVCANLEHLGISIDLAVNDKRSGEPRKISDAKSKIPVLVVPTNEELEIAEQTLIVTKA</sequence>
<dbReference type="PANTHER" id="PTHR21060:SF15">
    <property type="entry name" value="ACETATE KINASE-RELATED"/>
    <property type="match status" value="1"/>
</dbReference>
<evidence type="ECO:0000256" key="6">
    <source>
        <dbReference type="HAMAP-Rule" id="MF_00020"/>
    </source>
</evidence>
<dbReference type="STRING" id="1121455.SAMN02745728_00969"/>